<dbReference type="PANTHER" id="PTHR37299:SF1">
    <property type="entry name" value="STAGE 0 SPORULATION PROTEIN A HOMOLOG"/>
    <property type="match status" value="1"/>
</dbReference>
<dbReference type="PANTHER" id="PTHR37299">
    <property type="entry name" value="TRANSCRIPTIONAL REGULATOR-RELATED"/>
    <property type="match status" value="1"/>
</dbReference>
<feature type="domain" description="Response regulatory" evidence="2">
    <location>
        <begin position="5"/>
        <end position="116"/>
    </location>
</feature>
<feature type="domain" description="HTH LytTR-type" evidence="3">
    <location>
        <begin position="134"/>
        <end position="232"/>
    </location>
</feature>
<dbReference type="AlphaFoldDB" id="A0A2P8HUV9"/>
<dbReference type="InterPro" id="IPR001789">
    <property type="entry name" value="Sig_transdc_resp-reg_receiver"/>
</dbReference>
<evidence type="ECO:0000313" key="4">
    <source>
        <dbReference type="EMBL" id="PSL49998.1"/>
    </source>
</evidence>
<evidence type="ECO:0000256" key="1">
    <source>
        <dbReference type="PROSITE-ProRule" id="PRU00169"/>
    </source>
</evidence>
<keyword evidence="1" id="KW-0597">Phosphoprotein</keyword>
<dbReference type="InterPro" id="IPR046947">
    <property type="entry name" value="LytR-like"/>
</dbReference>
<dbReference type="Pfam" id="PF00072">
    <property type="entry name" value="Response_reg"/>
    <property type="match status" value="1"/>
</dbReference>
<dbReference type="SMART" id="SM00448">
    <property type="entry name" value="REC"/>
    <property type="match status" value="1"/>
</dbReference>
<feature type="modified residue" description="4-aspartylphosphate" evidence="1">
    <location>
        <position position="56"/>
    </location>
</feature>
<keyword evidence="5" id="KW-1185">Reference proteome</keyword>
<accession>A0A2P8HUV9</accession>
<dbReference type="SUPFAM" id="SSF52172">
    <property type="entry name" value="CheY-like"/>
    <property type="match status" value="1"/>
</dbReference>
<dbReference type="PROSITE" id="PS50110">
    <property type="entry name" value="RESPONSE_REGULATORY"/>
    <property type="match status" value="1"/>
</dbReference>
<dbReference type="InterPro" id="IPR007492">
    <property type="entry name" value="LytTR_DNA-bd_dom"/>
</dbReference>
<protein>
    <submittedName>
        <fullName evidence="4">LytTR family two component transcriptional regulator</fullName>
    </submittedName>
</protein>
<dbReference type="PROSITE" id="PS50930">
    <property type="entry name" value="HTH_LYTTR"/>
    <property type="match status" value="1"/>
</dbReference>
<dbReference type="Gene3D" id="2.40.50.1020">
    <property type="entry name" value="LytTr DNA-binding domain"/>
    <property type="match status" value="1"/>
</dbReference>
<dbReference type="Pfam" id="PF04397">
    <property type="entry name" value="LytTR"/>
    <property type="match status" value="1"/>
</dbReference>
<organism evidence="4 5">
    <name type="scientific">Chitinophaga niastensis</name>
    <dbReference type="NCBI Taxonomy" id="536980"/>
    <lineage>
        <taxon>Bacteria</taxon>
        <taxon>Pseudomonadati</taxon>
        <taxon>Bacteroidota</taxon>
        <taxon>Chitinophagia</taxon>
        <taxon>Chitinophagales</taxon>
        <taxon>Chitinophagaceae</taxon>
        <taxon>Chitinophaga</taxon>
    </lineage>
</organism>
<sequence length="237" mass="27569">MKKLSCIIVDDEPVARKILQEFVEQVPFIDLQGKFENAMKTEEFLKNNTTDIIFLDIEMPKVSGLQLLQKMNVESMVIITTAFPQYALDGYELDIIDYLLKPFALSRFLKAVHKAKDYFEMKTRTTGTLPPSYIFIKSEKRIEKIELNDILYAESVGNYVTVYTERKKIMAYLTMKSLESQLPSNDFIKIHQSYLVNCSKIDAIEGNEIKIGSRSLPISRNYREMVMKIIQQRLLKR</sequence>
<dbReference type="GO" id="GO:0003677">
    <property type="term" value="F:DNA binding"/>
    <property type="evidence" value="ECO:0007669"/>
    <property type="project" value="InterPro"/>
</dbReference>
<reference evidence="4 5" key="1">
    <citation type="submission" date="2018-03" db="EMBL/GenBank/DDBJ databases">
        <title>Genomic Encyclopedia of Archaeal and Bacterial Type Strains, Phase II (KMG-II): from individual species to whole genera.</title>
        <authorList>
            <person name="Goeker M."/>
        </authorList>
    </citation>
    <scope>NUCLEOTIDE SEQUENCE [LARGE SCALE GENOMIC DNA]</scope>
    <source>
        <strain evidence="4 5">DSM 24859</strain>
    </source>
</reference>
<dbReference type="EMBL" id="PYAW01000001">
    <property type="protein sequence ID" value="PSL49998.1"/>
    <property type="molecule type" value="Genomic_DNA"/>
</dbReference>
<gene>
    <name evidence="4" type="ORF">CLV51_1011340</name>
</gene>
<proteinExistence type="predicted"/>
<name>A0A2P8HUV9_CHINA</name>
<dbReference type="InterPro" id="IPR011006">
    <property type="entry name" value="CheY-like_superfamily"/>
</dbReference>
<evidence type="ECO:0000259" key="2">
    <source>
        <dbReference type="PROSITE" id="PS50110"/>
    </source>
</evidence>
<evidence type="ECO:0000313" key="5">
    <source>
        <dbReference type="Proteomes" id="UP000240971"/>
    </source>
</evidence>
<comment type="caution">
    <text evidence="4">The sequence shown here is derived from an EMBL/GenBank/DDBJ whole genome shotgun (WGS) entry which is preliminary data.</text>
</comment>
<dbReference type="OrthoDB" id="9787344at2"/>
<dbReference type="GO" id="GO:0000156">
    <property type="term" value="F:phosphorelay response regulator activity"/>
    <property type="evidence" value="ECO:0007669"/>
    <property type="project" value="InterPro"/>
</dbReference>
<dbReference type="RefSeq" id="WP_106527184.1">
    <property type="nucleotide sequence ID" value="NZ_PYAW01000001.1"/>
</dbReference>
<dbReference type="Gene3D" id="3.40.50.2300">
    <property type="match status" value="1"/>
</dbReference>
<evidence type="ECO:0000259" key="3">
    <source>
        <dbReference type="PROSITE" id="PS50930"/>
    </source>
</evidence>
<dbReference type="SMART" id="SM00850">
    <property type="entry name" value="LytTR"/>
    <property type="match status" value="1"/>
</dbReference>
<dbReference type="Proteomes" id="UP000240971">
    <property type="component" value="Unassembled WGS sequence"/>
</dbReference>